<protein>
    <submittedName>
        <fullName evidence="1">Uncharacterized protein</fullName>
    </submittedName>
</protein>
<gene>
    <name evidence="1" type="ORF">UFOVP1290_275</name>
</gene>
<organism evidence="1">
    <name type="scientific">uncultured Caudovirales phage</name>
    <dbReference type="NCBI Taxonomy" id="2100421"/>
    <lineage>
        <taxon>Viruses</taxon>
        <taxon>Duplodnaviria</taxon>
        <taxon>Heunggongvirae</taxon>
        <taxon>Uroviricota</taxon>
        <taxon>Caudoviricetes</taxon>
        <taxon>Peduoviridae</taxon>
        <taxon>Maltschvirus</taxon>
        <taxon>Maltschvirus maltsch</taxon>
    </lineage>
</organism>
<name>A0A6J5RWX4_9CAUD</name>
<proteinExistence type="predicted"/>
<sequence>MDYKQHIENSLTNIRVIFEEAAERIEALKPGEKIPATVLAQDIADKHDMTGPQLYPTLLWLIKNYPNVEVRRGAHGGIFKLGADGKSPSKKAVVTTVAAAAVAACVDSTGADNAPADISSSDNEDC</sequence>
<accession>A0A6J5RWX4</accession>
<dbReference type="EMBL" id="LR797252">
    <property type="protein sequence ID" value="CAB4196755.1"/>
    <property type="molecule type" value="Genomic_DNA"/>
</dbReference>
<evidence type="ECO:0000313" key="1">
    <source>
        <dbReference type="EMBL" id="CAB4196755.1"/>
    </source>
</evidence>
<reference evidence="1" key="1">
    <citation type="submission" date="2020-05" db="EMBL/GenBank/DDBJ databases">
        <authorList>
            <person name="Chiriac C."/>
            <person name="Salcher M."/>
            <person name="Ghai R."/>
            <person name="Kavagutti S V."/>
        </authorList>
    </citation>
    <scope>NUCLEOTIDE SEQUENCE</scope>
</reference>